<dbReference type="AlphaFoldDB" id="A0A9W6I9X2"/>
<proteinExistence type="predicted"/>
<dbReference type="Proteomes" id="UP001143474">
    <property type="component" value="Unassembled WGS sequence"/>
</dbReference>
<reference evidence="2" key="2">
    <citation type="submission" date="2023-01" db="EMBL/GenBank/DDBJ databases">
        <authorList>
            <person name="Sun Q."/>
            <person name="Evtushenko L."/>
        </authorList>
    </citation>
    <scope>NUCLEOTIDE SEQUENCE</scope>
    <source>
        <strain evidence="2">VKM Ac-2007</strain>
    </source>
</reference>
<protein>
    <submittedName>
        <fullName evidence="2">Uncharacterized protein</fullName>
    </submittedName>
</protein>
<evidence type="ECO:0000313" key="3">
    <source>
        <dbReference type="Proteomes" id="UP001143474"/>
    </source>
</evidence>
<organism evidence="2 3">
    <name type="scientific">Streptosporangium carneum</name>
    <dbReference type="NCBI Taxonomy" id="47481"/>
    <lineage>
        <taxon>Bacteria</taxon>
        <taxon>Bacillati</taxon>
        <taxon>Actinomycetota</taxon>
        <taxon>Actinomycetes</taxon>
        <taxon>Streptosporangiales</taxon>
        <taxon>Streptosporangiaceae</taxon>
        <taxon>Streptosporangium</taxon>
    </lineage>
</organism>
<accession>A0A9W6I9X2</accession>
<comment type="caution">
    <text evidence="2">The sequence shown here is derived from an EMBL/GenBank/DDBJ whole genome shotgun (WGS) entry which is preliminary data.</text>
</comment>
<evidence type="ECO:0000313" key="2">
    <source>
        <dbReference type="EMBL" id="GLK14762.1"/>
    </source>
</evidence>
<name>A0A9W6I9X2_9ACTN</name>
<gene>
    <name evidence="2" type="ORF">GCM10017600_81740</name>
</gene>
<sequence>MAKSGSPSSRRIAPGTRQAALATALIPEPVIRPTAPERPGGAPACGTARLGSFALPGGPAATVPGGPWAVTEGP</sequence>
<reference evidence="2" key="1">
    <citation type="journal article" date="2014" name="Int. J. Syst. Evol. Microbiol.">
        <title>Complete genome sequence of Corynebacterium casei LMG S-19264T (=DSM 44701T), isolated from a smear-ripened cheese.</title>
        <authorList>
            <consortium name="US DOE Joint Genome Institute (JGI-PGF)"/>
            <person name="Walter F."/>
            <person name="Albersmeier A."/>
            <person name="Kalinowski J."/>
            <person name="Ruckert C."/>
        </authorList>
    </citation>
    <scope>NUCLEOTIDE SEQUENCE</scope>
    <source>
        <strain evidence="2">VKM Ac-2007</strain>
    </source>
</reference>
<dbReference type="EMBL" id="BSEV01000036">
    <property type="protein sequence ID" value="GLK14762.1"/>
    <property type="molecule type" value="Genomic_DNA"/>
</dbReference>
<feature type="region of interest" description="Disordered" evidence="1">
    <location>
        <begin position="24"/>
        <end position="47"/>
    </location>
</feature>
<keyword evidence="3" id="KW-1185">Reference proteome</keyword>
<evidence type="ECO:0000256" key="1">
    <source>
        <dbReference type="SAM" id="MobiDB-lite"/>
    </source>
</evidence>